<dbReference type="EMBL" id="JASJQH010000093">
    <property type="protein sequence ID" value="KAK9767195.1"/>
    <property type="molecule type" value="Genomic_DNA"/>
</dbReference>
<evidence type="ECO:0000313" key="4">
    <source>
        <dbReference type="EMBL" id="KAK9767195.1"/>
    </source>
</evidence>
<feature type="domain" description="Cell division control protein 24 OB" evidence="2">
    <location>
        <begin position="119"/>
        <end position="248"/>
    </location>
</feature>
<protein>
    <submittedName>
        <fullName evidence="4">Uncharacterized protein</fullName>
    </submittedName>
</protein>
<gene>
    <name evidence="4" type="ORF">K7432_003162</name>
</gene>
<evidence type="ECO:0000259" key="1">
    <source>
        <dbReference type="Pfam" id="PF17244"/>
    </source>
</evidence>
<evidence type="ECO:0000259" key="3">
    <source>
        <dbReference type="Pfam" id="PF17246"/>
    </source>
</evidence>
<dbReference type="InterPro" id="IPR012340">
    <property type="entry name" value="NA-bd_OB-fold"/>
</dbReference>
<feature type="domain" description="Cell division control protein 24 OB" evidence="1">
    <location>
        <begin position="350"/>
        <end position="577"/>
    </location>
</feature>
<proteinExistence type="predicted"/>
<accession>A0ABR2X099</accession>
<reference evidence="4 5" key="1">
    <citation type="submission" date="2023-04" db="EMBL/GenBank/DDBJ databases">
        <title>Genome of Basidiobolus ranarum AG-B5.</title>
        <authorList>
            <person name="Stajich J.E."/>
            <person name="Carter-House D."/>
            <person name="Gryganskyi A."/>
        </authorList>
    </citation>
    <scope>NUCLEOTIDE SEQUENCE [LARGE SCALE GENOMIC DNA]</scope>
    <source>
        <strain evidence="4 5">AG-B5</strain>
    </source>
</reference>
<dbReference type="InterPro" id="IPR035203">
    <property type="entry name" value="Cdc24_OB3"/>
</dbReference>
<feature type="domain" description="Cell division control protein 24 OB" evidence="3">
    <location>
        <begin position="3"/>
        <end position="112"/>
    </location>
</feature>
<dbReference type="Pfam" id="PF17245">
    <property type="entry name" value="CDC24_OB2"/>
    <property type="match status" value="1"/>
</dbReference>
<dbReference type="InterPro" id="IPR035200">
    <property type="entry name" value="Cdc24_OB2"/>
</dbReference>
<dbReference type="PANTHER" id="PTHR36033:SF1">
    <property type="entry name" value="NUCLEIC ACID-BINDING PROTEINS SUPERFAMILY"/>
    <property type="match status" value="1"/>
</dbReference>
<dbReference type="PANTHER" id="PTHR36033">
    <property type="entry name" value="NUCLEIC ACID-BINDING PROTEINS SUPERFAMILY"/>
    <property type="match status" value="1"/>
</dbReference>
<dbReference type="InterPro" id="IPR035201">
    <property type="entry name" value="Cdc24_OB1"/>
</dbReference>
<organism evidence="4 5">
    <name type="scientific">Basidiobolus ranarum</name>
    <dbReference type="NCBI Taxonomy" id="34480"/>
    <lineage>
        <taxon>Eukaryota</taxon>
        <taxon>Fungi</taxon>
        <taxon>Fungi incertae sedis</taxon>
        <taxon>Zoopagomycota</taxon>
        <taxon>Entomophthoromycotina</taxon>
        <taxon>Basidiobolomycetes</taxon>
        <taxon>Basidiobolales</taxon>
        <taxon>Basidiobolaceae</taxon>
        <taxon>Basidiobolus</taxon>
    </lineage>
</organism>
<comment type="caution">
    <text evidence="4">The sequence shown here is derived from an EMBL/GenBank/DDBJ whole genome shotgun (WGS) entry which is preliminary data.</text>
</comment>
<name>A0ABR2X099_9FUNG</name>
<dbReference type="Pfam" id="PF17244">
    <property type="entry name" value="CDC24_OB3"/>
    <property type="match status" value="1"/>
</dbReference>
<evidence type="ECO:0000259" key="2">
    <source>
        <dbReference type="Pfam" id="PF17245"/>
    </source>
</evidence>
<dbReference type="SUPFAM" id="SSF50249">
    <property type="entry name" value="Nucleic acid-binding proteins"/>
    <property type="match status" value="2"/>
</dbReference>
<dbReference type="Proteomes" id="UP001479436">
    <property type="component" value="Unassembled WGS sequence"/>
</dbReference>
<keyword evidence="5" id="KW-1185">Reference proteome</keyword>
<dbReference type="Pfam" id="PF17246">
    <property type="entry name" value="CDC24_OB1"/>
    <property type="match status" value="1"/>
</dbReference>
<sequence length="607" mass="69457">MDFEKLVDRYRDKLNSQLKRRAAHQPQKNHVDIIPWTWVAGKLTSLLYEYPSGLTDAIVCSELELQWEESSVEFKRGVSKKFGTIDSMLEATMSVDNIFEVEIKSVRTLPGTRTCVITLVDQKSPHHLDMYLHQKFYFLTNEDYKGLFSQVQRQIRITGIRLLENASRFPRLLPTEMMIFMLSTENLYDRRFIKEELEVDKLEDVNKPAITQGRDYKFWVKIVHIGSEQAGGIPGRLKKLKIFVNDMSTNENAVFLLWDEQIAMRDLFKKGDYLGLHRPYINSNSAYNDDMLILEYGTGTVLFCLPSDFSQEVVSSSMPSQSGFSQTTVPRDDFGLLDYKYYPERIHIHDLKPKMINITLFGRIVAMSQNIPVEKNGVMMDRFAVRIIDITGTCDITLWEKIGHEAAPFRVGHYVLLEGLSTSERKENGQCFVNGSEILGCQVKNVSTLKGILASPSLREMIPLKRALEYDNFYCRSVIVGWEPGESKGISSKQGIPNLILLTHNACKRTVVEKSDWFYCEHCKISIKDDSGLEPIYNITWHLDDGTESLSVRGLWNANLDILGLPAQEFMFAPNEEAELVLQRAIGKEIWAMVCQVVRFTTGLCNS</sequence>
<evidence type="ECO:0000313" key="5">
    <source>
        <dbReference type="Proteomes" id="UP001479436"/>
    </source>
</evidence>
<dbReference type="Gene3D" id="2.40.50.140">
    <property type="entry name" value="Nucleic acid-binding proteins"/>
    <property type="match status" value="2"/>
</dbReference>